<organism evidence="11 12">
    <name type="scientific">Flavobacterium cerinum</name>
    <dbReference type="NCBI Taxonomy" id="2502784"/>
    <lineage>
        <taxon>Bacteria</taxon>
        <taxon>Pseudomonadati</taxon>
        <taxon>Bacteroidota</taxon>
        <taxon>Flavobacteriia</taxon>
        <taxon>Flavobacteriales</taxon>
        <taxon>Flavobacteriaceae</taxon>
        <taxon>Flavobacterium</taxon>
    </lineage>
</organism>
<comment type="pathway">
    <text evidence="1 9">Amino-acid biosynthesis; L-arginine biosynthesis; N(2)-acetyl-L-ornithine from L-glutamate: step 2/4.</text>
</comment>
<feature type="site" description="Transition state stabilizer" evidence="9">
    <location>
        <position position="227"/>
    </location>
</feature>
<dbReference type="Proteomes" id="UP001059844">
    <property type="component" value="Chromosome"/>
</dbReference>
<comment type="subcellular location">
    <subcellularLocation>
        <location evidence="9">Cytoplasm</location>
    </subcellularLocation>
</comment>
<keyword evidence="12" id="KW-1185">Reference proteome</keyword>
<dbReference type="HAMAP" id="MF_00082">
    <property type="entry name" value="ArgB"/>
    <property type="match status" value="1"/>
</dbReference>
<feature type="site" description="Transition state stabilizer" evidence="9">
    <location>
        <position position="12"/>
    </location>
</feature>
<keyword evidence="6 9" id="KW-0418">Kinase</keyword>
<keyword evidence="2 9" id="KW-0055">Arginine biosynthesis</keyword>
<gene>
    <name evidence="9 11" type="primary">argB</name>
    <name evidence="11" type="ORF">NOX80_15645</name>
</gene>
<keyword evidence="5 9" id="KW-0547">Nucleotide-binding</keyword>
<dbReference type="InterPro" id="IPR037528">
    <property type="entry name" value="ArgB"/>
</dbReference>
<dbReference type="InterPro" id="IPR001048">
    <property type="entry name" value="Asp/Glu/Uridylate_kinase"/>
</dbReference>
<comment type="function">
    <text evidence="9">Catalyzes the ATP-dependent phosphorylation of N-acetyl-L-glutamate.</text>
</comment>
<dbReference type="PIRSF" id="PIRSF000728">
    <property type="entry name" value="NAGK"/>
    <property type="match status" value="1"/>
</dbReference>
<comment type="catalytic activity">
    <reaction evidence="8 9">
        <text>N-acetyl-L-glutamate + ATP = N-acetyl-L-glutamyl 5-phosphate + ADP</text>
        <dbReference type="Rhea" id="RHEA:14629"/>
        <dbReference type="ChEBI" id="CHEBI:30616"/>
        <dbReference type="ChEBI" id="CHEBI:44337"/>
        <dbReference type="ChEBI" id="CHEBI:57936"/>
        <dbReference type="ChEBI" id="CHEBI:456216"/>
        <dbReference type="EC" id="2.7.2.8"/>
    </reaction>
</comment>
<evidence type="ECO:0000256" key="2">
    <source>
        <dbReference type="ARBA" id="ARBA00022571"/>
    </source>
</evidence>
<keyword evidence="4 9" id="KW-0808">Transferase</keyword>
<evidence type="ECO:0000259" key="10">
    <source>
        <dbReference type="Pfam" id="PF00696"/>
    </source>
</evidence>
<feature type="binding site" evidence="9">
    <location>
        <begin position="44"/>
        <end position="45"/>
    </location>
    <ligand>
        <name>substrate</name>
    </ligand>
</feature>
<proteinExistence type="inferred from homology"/>
<keyword evidence="7 9" id="KW-0067">ATP-binding</keyword>
<dbReference type="GO" id="GO:0003991">
    <property type="term" value="F:acetylglutamate kinase activity"/>
    <property type="evidence" value="ECO:0007669"/>
    <property type="project" value="UniProtKB-EC"/>
</dbReference>
<protein>
    <recommendedName>
        <fullName evidence="9">Acetylglutamate kinase</fullName>
        <ecNumber evidence="9">2.7.2.8</ecNumber>
    </recommendedName>
    <alternativeName>
        <fullName evidence="9">N-acetyl-L-glutamate 5-phosphotransferase</fullName>
    </alternativeName>
    <alternativeName>
        <fullName evidence="9">NAG kinase</fullName>
        <shortName evidence="9">NAGK</shortName>
    </alternativeName>
</protein>
<evidence type="ECO:0000256" key="7">
    <source>
        <dbReference type="ARBA" id="ARBA00022840"/>
    </source>
</evidence>
<keyword evidence="3 9" id="KW-0028">Amino-acid biosynthesis</keyword>
<evidence type="ECO:0000256" key="6">
    <source>
        <dbReference type="ARBA" id="ARBA00022777"/>
    </source>
</evidence>
<evidence type="ECO:0000256" key="8">
    <source>
        <dbReference type="ARBA" id="ARBA00048141"/>
    </source>
</evidence>
<dbReference type="SUPFAM" id="SSF53633">
    <property type="entry name" value="Carbamate kinase-like"/>
    <property type="match status" value="1"/>
</dbReference>
<keyword evidence="9" id="KW-0963">Cytoplasm</keyword>
<evidence type="ECO:0000313" key="12">
    <source>
        <dbReference type="Proteomes" id="UP001059844"/>
    </source>
</evidence>
<dbReference type="Pfam" id="PF00696">
    <property type="entry name" value="AA_kinase"/>
    <property type="match status" value="1"/>
</dbReference>
<feature type="domain" description="Aspartate/glutamate/uridylate kinase" evidence="10">
    <location>
        <begin position="8"/>
        <end position="246"/>
    </location>
</feature>
<accession>A0ABY5IUN3</accession>
<dbReference type="InterPro" id="IPR036393">
    <property type="entry name" value="AceGlu_kinase-like_sf"/>
</dbReference>
<evidence type="ECO:0000256" key="9">
    <source>
        <dbReference type="HAMAP-Rule" id="MF_00082"/>
    </source>
</evidence>
<evidence type="ECO:0000256" key="4">
    <source>
        <dbReference type="ARBA" id="ARBA00022679"/>
    </source>
</evidence>
<dbReference type="PANTHER" id="PTHR23342">
    <property type="entry name" value="N-ACETYLGLUTAMATE SYNTHASE"/>
    <property type="match status" value="1"/>
</dbReference>
<dbReference type="EC" id="2.7.2.8" evidence="9"/>
<evidence type="ECO:0000256" key="5">
    <source>
        <dbReference type="ARBA" id="ARBA00022741"/>
    </source>
</evidence>
<dbReference type="Gene3D" id="3.40.1160.10">
    <property type="entry name" value="Acetylglutamate kinase-like"/>
    <property type="match status" value="1"/>
</dbReference>
<dbReference type="InterPro" id="IPR004662">
    <property type="entry name" value="AcgluKinase_fam"/>
</dbReference>
<name>A0ABY5IUN3_9FLAO</name>
<evidence type="ECO:0000313" key="11">
    <source>
        <dbReference type="EMBL" id="UUC45049.1"/>
    </source>
</evidence>
<dbReference type="CDD" id="cd04238">
    <property type="entry name" value="AAK_NAGK-like"/>
    <property type="match status" value="1"/>
</dbReference>
<comment type="similarity">
    <text evidence="9">Belongs to the acetylglutamate kinase family. ArgB subfamily.</text>
</comment>
<evidence type="ECO:0000256" key="3">
    <source>
        <dbReference type="ARBA" id="ARBA00022605"/>
    </source>
</evidence>
<dbReference type="RefSeq" id="WP_256550737.1">
    <property type="nucleotide sequence ID" value="NZ_CP101751.1"/>
</dbReference>
<feature type="binding site" evidence="9">
    <location>
        <position position="161"/>
    </location>
    <ligand>
        <name>substrate</name>
    </ligand>
</feature>
<reference evidence="11" key="1">
    <citation type="submission" date="2022-07" db="EMBL/GenBank/DDBJ databases">
        <title>Isolation, identification, and degradation of a PFOSA degrading strain from sewage treatment plant.</title>
        <authorList>
            <person name="Zhang L."/>
            <person name="Huo Y."/>
        </authorList>
    </citation>
    <scope>NUCLEOTIDE SEQUENCE</scope>
    <source>
        <strain evidence="11">C1</strain>
    </source>
</reference>
<dbReference type="PANTHER" id="PTHR23342:SF0">
    <property type="entry name" value="N-ACETYLGLUTAMATE SYNTHASE, MITOCHONDRIAL"/>
    <property type="match status" value="1"/>
</dbReference>
<dbReference type="NCBIfam" id="TIGR00761">
    <property type="entry name" value="argB"/>
    <property type="match status" value="1"/>
</dbReference>
<feature type="binding site" evidence="9">
    <location>
        <position position="66"/>
    </location>
    <ligand>
        <name>substrate</name>
    </ligand>
</feature>
<dbReference type="EMBL" id="CP101751">
    <property type="protein sequence ID" value="UUC45049.1"/>
    <property type="molecule type" value="Genomic_DNA"/>
</dbReference>
<sequence>MKTTKPELTIVKIGGNIIDDTTALNRTLHAFSQLKGSKILVHGGGKEASRIAEALNLEPQMVDGRRITDQNMLNIVVMTYAGLINKRIVAELNTLQTNAFGYTGADGNLIISERRSVKDIDFGFVGDIKQIDTQQLVTILDGKAVPVFCAITHDGKGQLLNTNADTIAAELGIALSESYTVKIIYCFEKQGVLINTNDETSLIPLLTTSKYQDLLTIGAIYSGMIPKLDNCFSALTKGVHQVIIGNAAILENQNTKCTVIQL</sequence>
<evidence type="ECO:0000256" key="1">
    <source>
        <dbReference type="ARBA" id="ARBA00004828"/>
    </source>
</evidence>